<organism evidence="3 4">
    <name type="scientific">Hibiscus sabdariffa</name>
    <name type="common">roselle</name>
    <dbReference type="NCBI Taxonomy" id="183260"/>
    <lineage>
        <taxon>Eukaryota</taxon>
        <taxon>Viridiplantae</taxon>
        <taxon>Streptophyta</taxon>
        <taxon>Embryophyta</taxon>
        <taxon>Tracheophyta</taxon>
        <taxon>Spermatophyta</taxon>
        <taxon>Magnoliopsida</taxon>
        <taxon>eudicotyledons</taxon>
        <taxon>Gunneridae</taxon>
        <taxon>Pentapetalae</taxon>
        <taxon>rosids</taxon>
        <taxon>malvids</taxon>
        <taxon>Malvales</taxon>
        <taxon>Malvaceae</taxon>
        <taxon>Malvoideae</taxon>
        <taxon>Hibiscus</taxon>
    </lineage>
</organism>
<dbReference type="Pfam" id="PF00201">
    <property type="entry name" value="UDPGT"/>
    <property type="match status" value="1"/>
</dbReference>
<comment type="caution">
    <text evidence="3">The sequence shown here is derived from an EMBL/GenBank/DDBJ whole genome shotgun (WGS) entry which is preliminary data.</text>
</comment>
<dbReference type="SUPFAM" id="SSF53756">
    <property type="entry name" value="UDP-Glycosyltransferase/glycogen phosphorylase"/>
    <property type="match status" value="1"/>
</dbReference>
<protein>
    <submittedName>
        <fullName evidence="3">Uncharacterized protein</fullName>
    </submittedName>
</protein>
<dbReference type="EMBL" id="JBBPBM010000066">
    <property type="protein sequence ID" value="KAK8514579.1"/>
    <property type="molecule type" value="Genomic_DNA"/>
</dbReference>
<dbReference type="Proteomes" id="UP001472677">
    <property type="component" value="Unassembled WGS sequence"/>
</dbReference>
<keyword evidence="2" id="KW-0808">Transferase</keyword>
<gene>
    <name evidence="3" type="ORF">V6N12_057479</name>
</gene>
<sequence>MSESDCSKLHIAMFPWVAYGHFIPFLHLSNKFAQNGHKVSFLLPKGVQSKLENMNLYPDSIQFFPLLLPQVDGLPPGAETASVVPMIQQKYLAFAVDQTRDQVEDILKALKPDVVFYDFWFWIPHLARQLGICPILYGVVCSMSMGLRLTIKEVIKETTVEDVLELPPDYPSSTVRFKPEEAPPLLFAAEDFGSGLSFHQRIKKTMIESDAVAFRTCRETEGPFLDYVGKALGKPVLLSGPCLPETKTEQLDDKWASWLSQFEPGSVVFCSFGSQSELQRDEFQELVLGFELSGLPFLVALKPPQGCSTVEEALPEGFQERVKGRGLIYGGWVPQELLLHHPNIGCFVNHCGYGTMWEFLLSDCQIILIPQLPDQILNTRLMVNELRIGVEVERGKNRKVSKESLSEAIKLVMDKENETANMLRANHAKLKQTLSDRDLQEEYFNNFIQALQDLVQKQS</sequence>
<evidence type="ECO:0000313" key="4">
    <source>
        <dbReference type="Proteomes" id="UP001472677"/>
    </source>
</evidence>
<dbReference type="PANTHER" id="PTHR48049:SF52">
    <property type="entry name" value="ANTHOCYANIDIN 3-O-GLUCOSIDE 2''-O-GLUCOSYLTRANSFERASE-LIKE"/>
    <property type="match status" value="1"/>
</dbReference>
<accession>A0ABR2C5B4</accession>
<evidence type="ECO:0000256" key="2">
    <source>
        <dbReference type="ARBA" id="ARBA00022679"/>
    </source>
</evidence>
<name>A0ABR2C5B4_9ROSI</name>
<reference evidence="3 4" key="1">
    <citation type="journal article" date="2024" name="G3 (Bethesda)">
        <title>Genome assembly of Hibiscus sabdariffa L. provides insights into metabolisms of medicinal natural products.</title>
        <authorList>
            <person name="Kim T."/>
        </authorList>
    </citation>
    <scope>NUCLEOTIDE SEQUENCE [LARGE SCALE GENOMIC DNA]</scope>
    <source>
        <strain evidence="3">TK-2024</strain>
        <tissue evidence="3">Old leaves</tissue>
    </source>
</reference>
<dbReference type="PANTHER" id="PTHR48049">
    <property type="entry name" value="GLYCOSYLTRANSFERASE"/>
    <property type="match status" value="1"/>
</dbReference>
<proteinExistence type="inferred from homology"/>
<dbReference type="CDD" id="cd03784">
    <property type="entry name" value="GT1_Gtf-like"/>
    <property type="match status" value="1"/>
</dbReference>
<evidence type="ECO:0000313" key="3">
    <source>
        <dbReference type="EMBL" id="KAK8514579.1"/>
    </source>
</evidence>
<evidence type="ECO:0000256" key="1">
    <source>
        <dbReference type="ARBA" id="ARBA00009995"/>
    </source>
</evidence>
<comment type="similarity">
    <text evidence="1">Belongs to the UDP-glycosyltransferase family.</text>
</comment>
<keyword evidence="4" id="KW-1185">Reference proteome</keyword>
<dbReference type="InterPro" id="IPR050481">
    <property type="entry name" value="UDP-glycosyltransf_plant"/>
</dbReference>
<dbReference type="InterPro" id="IPR002213">
    <property type="entry name" value="UDP_glucos_trans"/>
</dbReference>
<dbReference type="Gene3D" id="3.40.50.2000">
    <property type="entry name" value="Glycogen Phosphorylase B"/>
    <property type="match status" value="2"/>
</dbReference>